<dbReference type="Proteomes" id="UP000032604">
    <property type="component" value="Plasmid pCI1"/>
</dbReference>
<dbReference type="AlphaFoldDB" id="A0A0D5CLY9"/>
<dbReference type="KEGG" id="cmh:VO01_15490"/>
<evidence type="ECO:0000313" key="2">
    <source>
        <dbReference type="Proteomes" id="UP000032604"/>
    </source>
</evidence>
<reference evidence="1 2" key="1">
    <citation type="journal article" date="2015" name="Genome Announc.">
        <title>Complete Genome Sequence of Clavibacter michiganensis subsp. insidiosus R1-1 Using PacBio Single-Molecule Real-Time Technology.</title>
        <authorList>
            <person name="Lu Y."/>
            <person name="Samac D.A."/>
            <person name="Glazebrook J."/>
            <person name="Ishimaru C.A."/>
        </authorList>
    </citation>
    <scope>NUCLEOTIDE SEQUENCE [LARGE SCALE GENOMIC DNA]</scope>
    <source>
        <strain evidence="1 2">R1-1</strain>
        <plasmid evidence="1 2">pCI1</plasmid>
    </source>
</reference>
<dbReference type="EMBL" id="CP011044">
    <property type="protein sequence ID" value="AJW80651.1"/>
    <property type="molecule type" value="Genomic_DNA"/>
</dbReference>
<gene>
    <name evidence="1" type="ORF">VO01_15490</name>
</gene>
<dbReference type="PATRIC" id="fig|33014.5.peg.3191"/>
<dbReference type="RefSeq" id="WP_045530814.1">
    <property type="nucleotide sequence ID" value="NZ_CP011044.1"/>
</dbReference>
<dbReference type="HOGENOM" id="CLU_1364168_0_0_11"/>
<accession>A0A0D5CLY9</accession>
<keyword evidence="1" id="KW-0614">Plasmid</keyword>
<protein>
    <submittedName>
        <fullName evidence="1">Uncharacterized protein</fullName>
    </submittedName>
</protein>
<evidence type="ECO:0000313" key="1">
    <source>
        <dbReference type="EMBL" id="AJW80651.1"/>
    </source>
</evidence>
<name>A0A0D5CLY9_9MICO</name>
<organism evidence="1 2">
    <name type="scientific">Clavibacter michiganensis subsp. insidiosus</name>
    <dbReference type="NCBI Taxonomy" id="33014"/>
    <lineage>
        <taxon>Bacteria</taxon>
        <taxon>Bacillati</taxon>
        <taxon>Actinomycetota</taxon>
        <taxon>Actinomycetes</taxon>
        <taxon>Micrococcales</taxon>
        <taxon>Microbacteriaceae</taxon>
        <taxon>Clavibacter</taxon>
    </lineage>
</organism>
<proteinExistence type="predicted"/>
<sequence>MRIEHIPTTSGRRGTEGMTVVHDRHLMRLLYARDACGSEVTAIPKSLTPAPVSAALPADDAALLVHELSVRWIESLEWAIASPSREALVSRSFETGDLGPMARAIPPVLATPPPGEAWIDAEARDAWIESADEAVIRDWTSQSADRLNARAAARARGLAVVLVLPIAAPSLPLPGTGGMLVSDFVYMSDKHMAAALDCYA</sequence>
<geneLocation type="plasmid" evidence="1 2">
    <name>pCI1</name>
</geneLocation>